<sequence>MCGHIRPRDFASGGQNLASPEISSIDLHLSLLAHEIQQFLLRTARWTASWFNKPKFHIIVHLPEHVRRIGPAILFATEAFESFNAVIRAKSVHSNRQAPPCVIAKAFAQGNRIRHIMSGGTILSMGSYRTTDDAEGDNMTKKPPFSRNHWTSLDLGRSTSAKSLGLQYFLHRNQGRYFTNP</sequence>
<organism evidence="1 2">
    <name type="scientific">Panaeolus cyanescens</name>
    <dbReference type="NCBI Taxonomy" id="181874"/>
    <lineage>
        <taxon>Eukaryota</taxon>
        <taxon>Fungi</taxon>
        <taxon>Dikarya</taxon>
        <taxon>Basidiomycota</taxon>
        <taxon>Agaricomycotina</taxon>
        <taxon>Agaricomycetes</taxon>
        <taxon>Agaricomycetidae</taxon>
        <taxon>Agaricales</taxon>
        <taxon>Agaricineae</taxon>
        <taxon>Galeropsidaceae</taxon>
        <taxon>Panaeolus</taxon>
    </lineage>
</organism>
<dbReference type="STRING" id="181874.A0A409X9T5"/>
<dbReference type="EMBL" id="NHTK01004242">
    <property type="protein sequence ID" value="PPQ87558.1"/>
    <property type="molecule type" value="Genomic_DNA"/>
</dbReference>
<gene>
    <name evidence="1" type="ORF">CVT24_012104</name>
</gene>
<dbReference type="OrthoDB" id="2506088at2759"/>
<comment type="caution">
    <text evidence="1">The sequence shown here is derived from an EMBL/GenBank/DDBJ whole genome shotgun (WGS) entry which is preliminary data.</text>
</comment>
<keyword evidence="2" id="KW-1185">Reference proteome</keyword>
<dbReference type="Proteomes" id="UP000284842">
    <property type="component" value="Unassembled WGS sequence"/>
</dbReference>
<name>A0A409X9T5_9AGAR</name>
<evidence type="ECO:0000313" key="2">
    <source>
        <dbReference type="Proteomes" id="UP000284842"/>
    </source>
</evidence>
<proteinExistence type="predicted"/>
<dbReference type="InParanoid" id="A0A409X9T5"/>
<evidence type="ECO:0000313" key="1">
    <source>
        <dbReference type="EMBL" id="PPQ87558.1"/>
    </source>
</evidence>
<reference evidence="1 2" key="1">
    <citation type="journal article" date="2018" name="Evol. Lett.">
        <title>Horizontal gene cluster transfer increased hallucinogenic mushroom diversity.</title>
        <authorList>
            <person name="Reynolds H.T."/>
            <person name="Vijayakumar V."/>
            <person name="Gluck-Thaler E."/>
            <person name="Korotkin H.B."/>
            <person name="Matheny P.B."/>
            <person name="Slot J.C."/>
        </authorList>
    </citation>
    <scope>NUCLEOTIDE SEQUENCE [LARGE SCALE GENOMIC DNA]</scope>
    <source>
        <strain evidence="1 2">2629</strain>
    </source>
</reference>
<dbReference type="AlphaFoldDB" id="A0A409X9T5"/>
<accession>A0A409X9T5</accession>
<protein>
    <submittedName>
        <fullName evidence="1">Uncharacterized protein</fullName>
    </submittedName>
</protein>